<dbReference type="SUPFAM" id="SSF47413">
    <property type="entry name" value="lambda repressor-like DNA-binding domains"/>
    <property type="match status" value="1"/>
</dbReference>
<evidence type="ECO:0000313" key="5">
    <source>
        <dbReference type="EMBL" id="KZE74942.1"/>
    </source>
</evidence>
<dbReference type="Gene3D" id="1.10.260.40">
    <property type="entry name" value="lambda repressor-like DNA-binding domains"/>
    <property type="match status" value="1"/>
</dbReference>
<reference evidence="6" key="1">
    <citation type="submission" date="2016-01" db="EMBL/GenBank/DDBJ databases">
        <title>Draft genome of Chromobacterium sp. F49.</title>
        <authorList>
            <person name="Hong K.W."/>
        </authorList>
    </citation>
    <scope>NUCLEOTIDE SEQUENCE [LARGE SCALE GENOMIC DNA]</scope>
    <source>
        <strain evidence="6">M63</strain>
    </source>
</reference>
<dbReference type="PANTHER" id="PTHR46797:SF23">
    <property type="entry name" value="HTH-TYPE TRANSCRIPTIONAL REGULATOR SUTR"/>
    <property type="match status" value="1"/>
</dbReference>
<keyword evidence="6" id="KW-1185">Reference proteome</keyword>
<dbReference type="SMART" id="SM00530">
    <property type="entry name" value="HTH_XRE"/>
    <property type="match status" value="1"/>
</dbReference>
<dbReference type="GO" id="GO:0005829">
    <property type="term" value="C:cytosol"/>
    <property type="evidence" value="ECO:0007669"/>
    <property type="project" value="TreeGrafter"/>
</dbReference>
<dbReference type="AlphaFoldDB" id="A0A165QGV9"/>
<protein>
    <recommendedName>
        <fullName evidence="4">HTH cro/C1-type domain-containing protein</fullName>
    </recommendedName>
</protein>
<name>A0A165QGV9_9BACL</name>
<dbReference type="PROSITE" id="PS50943">
    <property type="entry name" value="HTH_CROC1"/>
    <property type="match status" value="1"/>
</dbReference>
<keyword evidence="3" id="KW-0804">Transcription</keyword>
<dbReference type="CDD" id="cd00093">
    <property type="entry name" value="HTH_XRE"/>
    <property type="match status" value="1"/>
</dbReference>
<feature type="domain" description="HTH cro/C1-type" evidence="4">
    <location>
        <begin position="15"/>
        <end position="69"/>
    </location>
</feature>
<keyword evidence="1" id="KW-0805">Transcription regulation</keyword>
<evidence type="ECO:0000256" key="3">
    <source>
        <dbReference type="ARBA" id="ARBA00023163"/>
    </source>
</evidence>
<organism evidence="5 6">
    <name type="scientific">Paenibacillus elgii</name>
    <dbReference type="NCBI Taxonomy" id="189691"/>
    <lineage>
        <taxon>Bacteria</taxon>
        <taxon>Bacillati</taxon>
        <taxon>Bacillota</taxon>
        <taxon>Bacilli</taxon>
        <taxon>Bacillales</taxon>
        <taxon>Paenibacillaceae</taxon>
        <taxon>Paenibacillus</taxon>
    </lineage>
</organism>
<dbReference type="GO" id="GO:0003700">
    <property type="term" value="F:DNA-binding transcription factor activity"/>
    <property type="evidence" value="ECO:0007669"/>
    <property type="project" value="TreeGrafter"/>
</dbReference>
<dbReference type="InterPro" id="IPR050807">
    <property type="entry name" value="TransReg_Diox_bact_type"/>
</dbReference>
<dbReference type="InterPro" id="IPR010982">
    <property type="entry name" value="Lambda_DNA-bd_dom_sf"/>
</dbReference>
<gene>
    <name evidence="5" type="ORF">AV654_28790</name>
</gene>
<comment type="caution">
    <text evidence="5">The sequence shown here is derived from an EMBL/GenBank/DDBJ whole genome shotgun (WGS) entry which is preliminary data.</text>
</comment>
<dbReference type="Pfam" id="PF01381">
    <property type="entry name" value="HTH_3"/>
    <property type="match status" value="1"/>
</dbReference>
<proteinExistence type="predicted"/>
<dbReference type="EMBL" id="LQRA01000075">
    <property type="protein sequence ID" value="KZE74942.1"/>
    <property type="molecule type" value="Genomic_DNA"/>
</dbReference>
<evidence type="ECO:0000256" key="2">
    <source>
        <dbReference type="ARBA" id="ARBA00023125"/>
    </source>
</evidence>
<dbReference type="GO" id="GO:0003677">
    <property type="term" value="F:DNA binding"/>
    <property type="evidence" value="ECO:0007669"/>
    <property type="project" value="UniProtKB-KW"/>
</dbReference>
<keyword evidence="2" id="KW-0238">DNA-binding</keyword>
<dbReference type="Proteomes" id="UP000076563">
    <property type="component" value="Unassembled WGS sequence"/>
</dbReference>
<sequence>MITVSDLMKMVGEGIRHFRKLRGLSQEELANKAEVHETYIGKLERSEKVCSVEVLDKITNALDLSMVEFFRYVQPVSGKGSESTLEEIVNKLRGRSVNEQKRVLKVISAMLDDPLD</sequence>
<evidence type="ECO:0000259" key="4">
    <source>
        <dbReference type="PROSITE" id="PS50943"/>
    </source>
</evidence>
<dbReference type="InterPro" id="IPR001387">
    <property type="entry name" value="Cro/C1-type_HTH"/>
</dbReference>
<accession>A0A165QGV9</accession>
<evidence type="ECO:0000313" key="6">
    <source>
        <dbReference type="Proteomes" id="UP000076563"/>
    </source>
</evidence>
<evidence type="ECO:0000256" key="1">
    <source>
        <dbReference type="ARBA" id="ARBA00023015"/>
    </source>
</evidence>
<dbReference type="PANTHER" id="PTHR46797">
    <property type="entry name" value="HTH-TYPE TRANSCRIPTIONAL REGULATOR"/>
    <property type="match status" value="1"/>
</dbReference>